<keyword evidence="2" id="KW-1185">Reference proteome</keyword>
<dbReference type="Pfam" id="PF13565">
    <property type="entry name" value="HTH_32"/>
    <property type="match status" value="1"/>
</dbReference>
<gene>
    <name evidence="1" type="ORF">ACFPFO_16945</name>
</gene>
<name>A0ABD5QIC0_9EURY</name>
<comment type="caution">
    <text evidence="1">The sequence shown here is derived from an EMBL/GenBank/DDBJ whole genome shotgun (WGS) entry which is preliminary data.</text>
</comment>
<dbReference type="Proteomes" id="UP001595925">
    <property type="component" value="Unassembled WGS sequence"/>
</dbReference>
<accession>A0ABD5QIC0</accession>
<protein>
    <submittedName>
        <fullName evidence="1">Transposase</fullName>
    </submittedName>
</protein>
<dbReference type="RefSeq" id="WP_224926112.1">
    <property type="nucleotide sequence ID" value="NZ_JAIVEF010000018.1"/>
</dbReference>
<dbReference type="EMBL" id="JBHSJG010000048">
    <property type="protein sequence ID" value="MFC4989410.1"/>
    <property type="molecule type" value="Genomic_DNA"/>
</dbReference>
<sequence>MINEAQKADEPSLVGRLYFVMNLYAGDVLEGAARRVGVSQANSSRWAHAWNDAGVDGLRPSFGGRPPPKLSDMQFAELCKILKEGQPWTPRAIHTLIEDRYGVTYDSAHLSRKLRESGMHYVIKPRPMDPRSPENADEILAERLAKALGEEYEKADEQEDDPVVLGFFR</sequence>
<dbReference type="SUPFAM" id="SSF46689">
    <property type="entry name" value="Homeodomain-like"/>
    <property type="match status" value="1"/>
</dbReference>
<dbReference type="InterPro" id="IPR009057">
    <property type="entry name" value="Homeodomain-like_sf"/>
</dbReference>
<proteinExistence type="predicted"/>
<dbReference type="AlphaFoldDB" id="A0ABD5QIC0"/>
<organism evidence="1 2">
    <name type="scientific">Saliphagus infecundisoli</name>
    <dbReference type="NCBI Taxonomy" id="1849069"/>
    <lineage>
        <taxon>Archaea</taxon>
        <taxon>Methanobacteriati</taxon>
        <taxon>Methanobacteriota</taxon>
        <taxon>Stenosarchaea group</taxon>
        <taxon>Halobacteria</taxon>
        <taxon>Halobacteriales</taxon>
        <taxon>Natrialbaceae</taxon>
        <taxon>Saliphagus</taxon>
    </lineage>
</organism>
<reference evidence="1 2" key="1">
    <citation type="journal article" date="2019" name="Int. J. Syst. Evol. Microbiol.">
        <title>The Global Catalogue of Microorganisms (GCM) 10K type strain sequencing project: providing services to taxonomists for standard genome sequencing and annotation.</title>
        <authorList>
            <consortium name="The Broad Institute Genomics Platform"/>
            <consortium name="The Broad Institute Genome Sequencing Center for Infectious Disease"/>
            <person name="Wu L."/>
            <person name="Ma J."/>
        </authorList>
    </citation>
    <scope>NUCLEOTIDE SEQUENCE [LARGE SCALE GENOMIC DNA]</scope>
    <source>
        <strain evidence="1 2">CGMCC 1.15824</strain>
    </source>
</reference>
<evidence type="ECO:0000313" key="2">
    <source>
        <dbReference type="Proteomes" id="UP001595925"/>
    </source>
</evidence>
<evidence type="ECO:0000313" key="1">
    <source>
        <dbReference type="EMBL" id="MFC4989410.1"/>
    </source>
</evidence>